<keyword evidence="4" id="KW-1185">Reference proteome</keyword>
<protein>
    <recommendedName>
        <fullName evidence="2">Cysteine-rich VLP domain-containing protein</fullName>
    </recommendedName>
</protein>
<proteinExistence type="predicted"/>
<feature type="domain" description="Cysteine-rich VLP" evidence="2">
    <location>
        <begin position="114"/>
        <end position="169"/>
    </location>
</feature>
<evidence type="ECO:0000259" key="2">
    <source>
        <dbReference type="Pfam" id="PF14194"/>
    </source>
</evidence>
<dbReference type="Pfam" id="PF14194">
    <property type="entry name" value="Cys_rich_VLP"/>
    <property type="match status" value="1"/>
</dbReference>
<reference evidence="3" key="1">
    <citation type="submission" date="2009-08" db="EMBL/GenBank/DDBJ databases">
        <authorList>
            <person name="Weinstock G."/>
            <person name="Sodergren E."/>
            <person name="Clifton S."/>
            <person name="Fulton L."/>
            <person name="Fulton B."/>
            <person name="Courtney L."/>
            <person name="Fronick C."/>
            <person name="Harrison M."/>
            <person name="Strong C."/>
            <person name="Farmer C."/>
            <person name="Delahaunty K."/>
            <person name="Markovic C."/>
            <person name="Hall O."/>
            <person name="Minx P."/>
            <person name="Tomlinson C."/>
            <person name="Mitreva M."/>
            <person name="Nelson J."/>
            <person name="Hou S."/>
            <person name="Wollam A."/>
            <person name="Pepin K.H."/>
            <person name="Johnson M."/>
            <person name="Bhonagiri V."/>
            <person name="Nash W.E."/>
            <person name="Warren W."/>
            <person name="Chinwalla A."/>
            <person name="Mardis E.R."/>
            <person name="Wilson R.K."/>
        </authorList>
    </citation>
    <scope>NUCLEOTIDE SEQUENCE [LARGE SCALE GENOMIC DNA]</scope>
    <source>
        <strain evidence="3">A2-165</strain>
    </source>
</reference>
<accession>C7H7K5</accession>
<dbReference type="Proteomes" id="UP000004619">
    <property type="component" value="Unassembled WGS sequence"/>
</dbReference>
<name>C7H7K5_FAED2</name>
<evidence type="ECO:0000313" key="4">
    <source>
        <dbReference type="Proteomes" id="UP000004619"/>
    </source>
</evidence>
<dbReference type="STRING" id="411483.FAEPRAA2165_02289"/>
<evidence type="ECO:0000313" key="3">
    <source>
        <dbReference type="EMBL" id="EEU96148.1"/>
    </source>
</evidence>
<dbReference type="InterPro" id="IPR025973">
    <property type="entry name" value="Cys_rich_VLP_dom"/>
</dbReference>
<dbReference type="AlphaFoldDB" id="C7H7K5"/>
<feature type="region of interest" description="Disordered" evidence="1">
    <location>
        <begin position="1"/>
        <end position="20"/>
    </location>
</feature>
<evidence type="ECO:0000256" key="1">
    <source>
        <dbReference type="SAM" id="MobiDB-lite"/>
    </source>
</evidence>
<sequence>MTVRKGIPRLGKHRKEPDFGTKCPEVAGSVPRRRKLRIIRFRQMAKAHSLRCGSSPHKASFVGAPVGNTPQEWGRKPFRGERQRKAWRERMRDNPYKDLPPLERRPDGSLYRMTPAQRKQAASLIRRECCCCEDGNCIVLDDGDTCTCPQTASFSVCCKWFRWAVLPLDGTLEAEIFRDKDLKRCAVCGGVFVPKSNRAKYCPGCAARVHRRQKTESERKRRSAVDS</sequence>
<dbReference type="HOGENOM" id="CLU_116176_0_0_9"/>
<comment type="caution">
    <text evidence="3">The sequence shown here is derived from an EMBL/GenBank/DDBJ whole genome shotgun (WGS) entry which is preliminary data.</text>
</comment>
<gene>
    <name evidence="3" type="ORF">FAEPRAA2165_02289</name>
</gene>
<feature type="compositionally biased region" description="Basic residues" evidence="1">
    <location>
        <begin position="1"/>
        <end position="14"/>
    </location>
</feature>
<dbReference type="eggNOG" id="ENOG502Z9XT">
    <property type="taxonomic scope" value="Bacteria"/>
</dbReference>
<dbReference type="EMBL" id="ACOP02000060">
    <property type="protein sequence ID" value="EEU96148.1"/>
    <property type="molecule type" value="Genomic_DNA"/>
</dbReference>
<organism evidence="3 4">
    <name type="scientific">Faecalibacterium duncaniae (strain DSM 17677 / JCM 31915 / A2-165)</name>
    <name type="common">Faecalibacterium prausnitzii</name>
    <dbReference type="NCBI Taxonomy" id="411483"/>
    <lineage>
        <taxon>Bacteria</taxon>
        <taxon>Bacillati</taxon>
        <taxon>Bacillota</taxon>
        <taxon>Clostridia</taxon>
        <taxon>Eubacteriales</taxon>
        <taxon>Oscillospiraceae</taxon>
        <taxon>Faecalibacterium</taxon>
    </lineage>
</organism>